<dbReference type="GO" id="GO:0005975">
    <property type="term" value="P:carbohydrate metabolic process"/>
    <property type="evidence" value="ECO:0007669"/>
    <property type="project" value="InterPro"/>
</dbReference>
<dbReference type="InterPro" id="IPR038901">
    <property type="entry name" value="HEXDC-like"/>
</dbReference>
<keyword evidence="4" id="KW-0378">Hydrolase</keyword>
<comment type="catalytic activity">
    <reaction evidence="1">
        <text>Hydrolysis of terminal non-reducing N-acetyl-D-hexosamine residues in N-acetyl-beta-D-hexosaminides.</text>
        <dbReference type="EC" id="3.2.1.52"/>
    </reaction>
</comment>
<keyword evidence="7" id="KW-1185">Reference proteome</keyword>
<evidence type="ECO:0000313" key="6">
    <source>
        <dbReference type="EMBL" id="CAD7276420.1"/>
    </source>
</evidence>
<evidence type="ECO:0000256" key="1">
    <source>
        <dbReference type="ARBA" id="ARBA00001231"/>
    </source>
</evidence>
<dbReference type="EMBL" id="OA882660">
    <property type="protein sequence ID" value="CAD7276420.1"/>
    <property type="molecule type" value="Genomic_DNA"/>
</dbReference>
<dbReference type="PANTHER" id="PTHR21040">
    <property type="entry name" value="BCDNA.GH04120"/>
    <property type="match status" value="1"/>
</dbReference>
<dbReference type="AlphaFoldDB" id="A0A7R9BJU9"/>
<protein>
    <recommendedName>
        <fullName evidence="3">beta-N-acetylhexosaminidase</fullName>
        <ecNumber evidence="3">3.2.1.52</ecNumber>
    </recommendedName>
</protein>
<proteinExistence type="inferred from homology"/>
<comment type="similarity">
    <text evidence="2">Belongs to the glycosyl hydrolase 20 family.</text>
</comment>
<feature type="domain" description="Glycoside hydrolase family 20 catalytic" evidence="5">
    <location>
        <begin position="15"/>
        <end position="185"/>
    </location>
</feature>
<reference evidence="6" key="1">
    <citation type="submission" date="2020-11" db="EMBL/GenBank/DDBJ databases">
        <authorList>
            <person name="Tran Van P."/>
        </authorList>
    </citation>
    <scope>NUCLEOTIDE SEQUENCE</scope>
</reference>
<dbReference type="PANTHER" id="PTHR21040:SF8">
    <property type="entry name" value="BCDNA.GH04120"/>
    <property type="match status" value="1"/>
</dbReference>
<accession>A0A7R9BJU9</accession>
<sequence length="491" mass="55164">MKGGLPKLDYLLKILPMLKKAGANALLLEYEDAFPYTGRLANLSSAADSMTSEDVSMFVNAAVLGGFEVIPLVQTFGHLEYVLKLPEFSHLREADEDPADICPSHPEAFKLITEMLQQVMALHEESKYVHIGCDEVFHLAECPVCKSSSRGHDLYLDHVKAVAQFVTERFDANVLIWDDVLRKIPLKLLRTSQIGNFVEPVIWVYGTRFTDVFPTDLWTTYAKAFSDIWTAGAFKGAFGAAEFAPNVYKHLVNALTWQSVLTGVEPFFSRLRGQIFTGWSRYDHFANLCELLPNSLPSALLTLLVTSRGSTYEEVTSALHEILGCPGLVALPANIRALESDPRLWDSRKCVFVGADVVQVMWDYQGLMLQTQGLVRAAAASAWVSDYNDKHNWTSRRRVLDELKFLPPVQSKVSQLGAETRRVLSQYLTPSAVEEWMQQKIVPLAKSLFDLETRGRRLASITTWGRRTRDQVAAQLHFIAGQKKDSEMNMN</sequence>
<dbReference type="OrthoDB" id="10023921at2759"/>
<dbReference type="InterPro" id="IPR017853">
    <property type="entry name" value="GH"/>
</dbReference>
<dbReference type="GO" id="GO:0004563">
    <property type="term" value="F:beta-N-acetylhexosaminidase activity"/>
    <property type="evidence" value="ECO:0007669"/>
    <property type="project" value="UniProtKB-EC"/>
</dbReference>
<gene>
    <name evidence="6" type="ORF">NMOB1V02_LOCUS4185</name>
</gene>
<evidence type="ECO:0000256" key="3">
    <source>
        <dbReference type="ARBA" id="ARBA00012663"/>
    </source>
</evidence>
<dbReference type="CDD" id="cd06565">
    <property type="entry name" value="GH20_GcnA-like"/>
    <property type="match status" value="1"/>
</dbReference>
<evidence type="ECO:0000256" key="4">
    <source>
        <dbReference type="ARBA" id="ARBA00022801"/>
    </source>
</evidence>
<dbReference type="Pfam" id="PF00728">
    <property type="entry name" value="Glyco_hydro_20"/>
    <property type="match status" value="1"/>
</dbReference>
<evidence type="ECO:0000256" key="2">
    <source>
        <dbReference type="ARBA" id="ARBA00006285"/>
    </source>
</evidence>
<dbReference type="EC" id="3.2.1.52" evidence="3"/>
<dbReference type="Gene3D" id="3.20.20.80">
    <property type="entry name" value="Glycosidases"/>
    <property type="match status" value="1"/>
</dbReference>
<evidence type="ECO:0000313" key="7">
    <source>
        <dbReference type="Proteomes" id="UP000678499"/>
    </source>
</evidence>
<dbReference type="Proteomes" id="UP000678499">
    <property type="component" value="Unassembled WGS sequence"/>
</dbReference>
<dbReference type="InterPro" id="IPR015883">
    <property type="entry name" value="Glyco_hydro_20_cat"/>
</dbReference>
<name>A0A7R9BJU9_9CRUS</name>
<dbReference type="EMBL" id="CAJPEX010000623">
    <property type="protein sequence ID" value="CAG0916572.1"/>
    <property type="molecule type" value="Genomic_DNA"/>
</dbReference>
<evidence type="ECO:0000259" key="5">
    <source>
        <dbReference type="Pfam" id="PF00728"/>
    </source>
</evidence>
<organism evidence="6">
    <name type="scientific">Notodromas monacha</name>
    <dbReference type="NCBI Taxonomy" id="399045"/>
    <lineage>
        <taxon>Eukaryota</taxon>
        <taxon>Metazoa</taxon>
        <taxon>Ecdysozoa</taxon>
        <taxon>Arthropoda</taxon>
        <taxon>Crustacea</taxon>
        <taxon>Oligostraca</taxon>
        <taxon>Ostracoda</taxon>
        <taxon>Podocopa</taxon>
        <taxon>Podocopida</taxon>
        <taxon>Cypridocopina</taxon>
        <taxon>Cypridoidea</taxon>
        <taxon>Cyprididae</taxon>
        <taxon>Notodromas</taxon>
    </lineage>
</organism>
<dbReference type="SUPFAM" id="SSF51445">
    <property type="entry name" value="(Trans)glycosidases"/>
    <property type="match status" value="1"/>
</dbReference>